<dbReference type="NCBIfam" id="NF038317">
    <property type="entry name" value="DISARM_DrmD"/>
    <property type="match status" value="1"/>
</dbReference>
<dbReference type="PROSITE" id="PS51192">
    <property type="entry name" value="HELICASE_ATP_BIND_1"/>
    <property type="match status" value="1"/>
</dbReference>
<feature type="domain" description="Helicase ATP-binding" evidence="5">
    <location>
        <begin position="125"/>
        <end position="306"/>
    </location>
</feature>
<keyword evidence="1" id="KW-0547">Nucleotide-binding</keyword>
<dbReference type="PANTHER" id="PTHR10799">
    <property type="entry name" value="SNF2/RAD54 HELICASE FAMILY"/>
    <property type="match status" value="1"/>
</dbReference>
<dbReference type="Pfam" id="PF00176">
    <property type="entry name" value="SNF2-rel_dom"/>
    <property type="match status" value="1"/>
</dbReference>
<dbReference type="SMART" id="SM00487">
    <property type="entry name" value="DEXDc"/>
    <property type="match status" value="1"/>
</dbReference>
<protein>
    <submittedName>
        <fullName evidence="7">DISARM system SNF2-like helicase DrmD</fullName>
    </submittedName>
</protein>
<dbReference type="CDD" id="cd18011">
    <property type="entry name" value="DEXDc_RapA"/>
    <property type="match status" value="1"/>
</dbReference>
<keyword evidence="8" id="KW-1185">Reference proteome</keyword>
<evidence type="ECO:0000313" key="7">
    <source>
        <dbReference type="EMBL" id="MBP1468421.1"/>
    </source>
</evidence>
<keyword evidence="2" id="KW-0378">Hydrolase</keyword>
<dbReference type="InterPro" id="IPR057342">
    <property type="entry name" value="DEXDc_RapA"/>
</dbReference>
<evidence type="ECO:0000313" key="8">
    <source>
        <dbReference type="Proteomes" id="UP001193081"/>
    </source>
</evidence>
<dbReference type="Gene3D" id="3.40.50.10810">
    <property type="entry name" value="Tandem AAA-ATPase domain"/>
    <property type="match status" value="1"/>
</dbReference>
<reference evidence="7 8" key="1">
    <citation type="submission" date="2021-03" db="EMBL/GenBank/DDBJ databases">
        <authorList>
            <person name="Grouzdev D.S."/>
        </authorList>
    </citation>
    <scope>NUCLEOTIDE SEQUENCE [LARGE SCALE GENOMIC DNA]</scope>
    <source>
        <strain evidence="7 8">M50-1</strain>
    </source>
</reference>
<dbReference type="Pfam" id="PF00271">
    <property type="entry name" value="Helicase_C"/>
    <property type="match status" value="1"/>
</dbReference>
<proteinExistence type="predicted"/>
<dbReference type="SMART" id="SM00490">
    <property type="entry name" value="HELICc"/>
    <property type="match status" value="1"/>
</dbReference>
<dbReference type="SUPFAM" id="SSF52540">
    <property type="entry name" value="P-loop containing nucleoside triphosphate hydrolases"/>
    <property type="match status" value="2"/>
</dbReference>
<comment type="caution">
    <text evidence="7">The sequence shown here is derived from an EMBL/GenBank/DDBJ whole genome shotgun (WGS) entry which is preliminary data.</text>
</comment>
<organism evidence="7 8">
    <name type="scientific">Candidatus Chloroploca mongolica</name>
    <dbReference type="NCBI Taxonomy" id="2528176"/>
    <lineage>
        <taxon>Bacteria</taxon>
        <taxon>Bacillati</taxon>
        <taxon>Chloroflexota</taxon>
        <taxon>Chloroflexia</taxon>
        <taxon>Chloroflexales</taxon>
        <taxon>Chloroflexineae</taxon>
        <taxon>Oscillochloridaceae</taxon>
        <taxon>Candidatus Chloroploca</taxon>
    </lineage>
</organism>
<keyword evidence="3" id="KW-0347">Helicase</keyword>
<keyword evidence="4" id="KW-0067">ATP-binding</keyword>
<dbReference type="Gene3D" id="3.40.50.300">
    <property type="entry name" value="P-loop containing nucleotide triphosphate hydrolases"/>
    <property type="match status" value="1"/>
</dbReference>
<dbReference type="InterPro" id="IPR014001">
    <property type="entry name" value="Helicase_ATP-bd"/>
</dbReference>
<sequence>MLDLPSHPPEVGQLVHVRARTWLVDQVIPPTVPGQTSRVCLACADDDAQGMTLEVLWDYELDRQILHEEHWAELATRGFDPPVRFAAFLHTLRWNCVTATDPTLFQAPFRAGIKIDAYQMEPLRKALRLPRVNLFIADDTGLGKTIEAGLIMRELLLRKKVRTMVVAAPPSVLEQWQAELEERFGLIFVLLDRAYLTRMRRERGFGVNPWRTHSRFLVSHRLLVDPIYADPLREWLGTFLPGSLLVLDEAHHAAPASGGRYGIESGFTRAIRDLAGRFEHRLFLSATPHNGHSNSFSTLLELLDPVRFTRGVKVRSKKTLDEIMVRRLKEDIRSVSDDFPRRIVVRIELDGLPADAPELVLSQLLDQYCTLRDQRFATATRRTQTAAGLLTVGLQQRLLSSIEAFARSLTVHRATVERQWVQHEALSAAQQAAADQAAVRFATPSDPDDERSLWSADDDEAAEAAEVAAITAAVEDAALPAAQDAAQRQHELAVLDQMQQIAQHHRTQPDAKTRYLIDWIRTHMCPDLPPFGAAVTDSRVRHPARWNNRRVLIFTENREGTKRFLRTILAQAIEGSDRADERIEVIDGLTSSTRRQEIQRRFNTDPADDPLRILLATDAAREGLNFQAHCADLFHFDLPWNPGRIEQRNGRIDRKLQPQPEVRCHYFVLPQRREDRVLDVLVRKTETIKRELGSLSQVIDDELERRLRQGIRHHEVAALVRDLEQADLEAVRRERVADELDLAREREHDLHAQITRCQTLLEKSKRWTGFEDTAFRQALSCALEMLGAPPLQRTTDLHGQEAWLIPNLHDRAAADPSWNATLDTLRVPRAATQNLTDWRREAPIRPVVFADAGVLTEATVHLHLEHRVAQRLLARFRAQGFTDDLSRACLFQSSDALPRIVLFGRLALYGQGAERLHEELIAVTARWLDPTQRSGPLTPYGRDGEARTLQILDEALRQAGHQTPGSTTQRRLLETAAADIADLQPHLTPRAEQAAADAIAQLRRRGEREASDLRTTIVQQQQRVRAELERTQSAYVQLTLDYNAEEKRQFDLDRRTWEQRLVSFERDLATEPQRVQAFYEVRARRIEPVGLIYLWPETN</sequence>
<evidence type="ECO:0000256" key="1">
    <source>
        <dbReference type="ARBA" id="ARBA00022741"/>
    </source>
</evidence>
<gene>
    <name evidence="7" type="primary">drmD</name>
    <name evidence="7" type="ORF">EYB53_022100</name>
</gene>
<name>A0ABS4DG67_9CHLR</name>
<dbReference type="InterPro" id="IPR001650">
    <property type="entry name" value="Helicase_C-like"/>
</dbReference>
<evidence type="ECO:0000259" key="5">
    <source>
        <dbReference type="PROSITE" id="PS51192"/>
    </source>
</evidence>
<evidence type="ECO:0000259" key="6">
    <source>
        <dbReference type="PROSITE" id="PS51194"/>
    </source>
</evidence>
<dbReference type="InterPro" id="IPR038718">
    <property type="entry name" value="SNF2-like_sf"/>
</dbReference>
<dbReference type="InterPro" id="IPR027417">
    <property type="entry name" value="P-loop_NTPase"/>
</dbReference>
<dbReference type="EMBL" id="SIJK02000068">
    <property type="protein sequence ID" value="MBP1468421.1"/>
    <property type="molecule type" value="Genomic_DNA"/>
</dbReference>
<evidence type="ECO:0000256" key="3">
    <source>
        <dbReference type="ARBA" id="ARBA00022806"/>
    </source>
</evidence>
<dbReference type="CDD" id="cd18793">
    <property type="entry name" value="SF2_C_SNF"/>
    <property type="match status" value="1"/>
</dbReference>
<dbReference type="RefSeq" id="WP_135481178.1">
    <property type="nucleotide sequence ID" value="NZ_SIJK02000068.1"/>
</dbReference>
<feature type="domain" description="Helicase C-terminal" evidence="6">
    <location>
        <begin position="527"/>
        <end position="703"/>
    </location>
</feature>
<dbReference type="Proteomes" id="UP001193081">
    <property type="component" value="Unassembled WGS sequence"/>
</dbReference>
<accession>A0ABS4DG67</accession>
<evidence type="ECO:0000256" key="4">
    <source>
        <dbReference type="ARBA" id="ARBA00022840"/>
    </source>
</evidence>
<dbReference type="InterPro" id="IPR000330">
    <property type="entry name" value="SNF2_N"/>
</dbReference>
<dbReference type="PROSITE" id="PS51194">
    <property type="entry name" value="HELICASE_CTER"/>
    <property type="match status" value="1"/>
</dbReference>
<dbReference type="InterPro" id="IPR049730">
    <property type="entry name" value="SNF2/RAD54-like_C"/>
</dbReference>
<evidence type="ECO:0000256" key="2">
    <source>
        <dbReference type="ARBA" id="ARBA00022801"/>
    </source>
</evidence>